<dbReference type="CDD" id="cd07207">
    <property type="entry name" value="Pat_ExoU_VipD_like"/>
    <property type="match status" value="1"/>
</dbReference>
<dbReference type="InterPro" id="IPR052580">
    <property type="entry name" value="Lipid_Hydrolase"/>
</dbReference>
<accession>A0A3S1B728</accession>
<dbReference type="Gene3D" id="3.40.1090.10">
    <property type="entry name" value="Cytosolic phospholipase A2 catalytic domain"/>
    <property type="match status" value="2"/>
</dbReference>
<keyword evidence="5" id="KW-1185">Reference proteome</keyword>
<dbReference type="InterPro" id="IPR016035">
    <property type="entry name" value="Acyl_Trfase/lysoPLipase"/>
</dbReference>
<proteinExistence type="predicted"/>
<feature type="short sequence motif" description="GXSXG" evidence="2">
    <location>
        <begin position="124"/>
        <end position="128"/>
    </location>
</feature>
<dbReference type="OrthoDB" id="6160241at2759"/>
<comment type="caution">
    <text evidence="2">Lacks conserved residue(s) required for the propagation of feature annotation.</text>
</comment>
<evidence type="ECO:0000256" key="1">
    <source>
        <dbReference type="ARBA" id="ARBA00023098"/>
    </source>
</evidence>
<evidence type="ECO:0000259" key="3">
    <source>
        <dbReference type="PROSITE" id="PS51635"/>
    </source>
</evidence>
<dbReference type="STRING" id="188477.A0A3S1B728"/>
<dbReference type="EMBL" id="RQTK01000339">
    <property type="protein sequence ID" value="RUS81387.1"/>
    <property type="molecule type" value="Genomic_DNA"/>
</dbReference>
<organism evidence="4 5">
    <name type="scientific">Elysia chlorotica</name>
    <name type="common">Eastern emerald elysia</name>
    <name type="synonym">Sea slug</name>
    <dbReference type="NCBI Taxonomy" id="188477"/>
    <lineage>
        <taxon>Eukaryota</taxon>
        <taxon>Metazoa</taxon>
        <taxon>Spiralia</taxon>
        <taxon>Lophotrochozoa</taxon>
        <taxon>Mollusca</taxon>
        <taxon>Gastropoda</taxon>
        <taxon>Heterobranchia</taxon>
        <taxon>Euthyneura</taxon>
        <taxon>Panpulmonata</taxon>
        <taxon>Sacoglossa</taxon>
        <taxon>Placobranchoidea</taxon>
        <taxon>Plakobranchidae</taxon>
        <taxon>Elysia</taxon>
    </lineage>
</organism>
<dbReference type="PROSITE" id="PS51635">
    <property type="entry name" value="PNPLA"/>
    <property type="match status" value="1"/>
</dbReference>
<dbReference type="AlphaFoldDB" id="A0A3S1B728"/>
<dbReference type="SUPFAM" id="SSF52151">
    <property type="entry name" value="FabD/lysophospholipase-like"/>
    <property type="match status" value="1"/>
</dbReference>
<evidence type="ECO:0000313" key="4">
    <source>
        <dbReference type="EMBL" id="RUS81387.1"/>
    </source>
</evidence>
<dbReference type="Pfam" id="PF01734">
    <property type="entry name" value="Patatin"/>
    <property type="match status" value="1"/>
</dbReference>
<evidence type="ECO:0000256" key="2">
    <source>
        <dbReference type="PROSITE-ProRule" id="PRU01161"/>
    </source>
</evidence>
<sequence>MGCKCSQIKPLPSSEHQAMRLHEKCLAKEEKSLFQTSETHETEDTLGDSRIETLECFKASLTRAHYETMDEEDREALEARVEDYTFPFENLVFEGGGVKGLAFVGAIKCLEELGIRQQIRRFAGTSVGSIAAAMVAMGYHYDELEEFWSGDVESFFSDHSCGYLSFLPNIISKFGWNPGKKIMEYMGRKIAAKSRNKDPDMTFYDLYREMKVELCIVVTNVNQMSTIYCHPKTTPDMSIRKACACPSQSQVCSQHRGITTTERMMSLLMEAHSATTLYTALMVGFYPWQEKTHSCTTSSP</sequence>
<keyword evidence="1" id="KW-0443">Lipid metabolism</keyword>
<protein>
    <recommendedName>
        <fullName evidence="3">PNPLA domain-containing protein</fullName>
    </recommendedName>
</protein>
<dbReference type="GO" id="GO:0006629">
    <property type="term" value="P:lipid metabolic process"/>
    <property type="evidence" value="ECO:0007669"/>
    <property type="project" value="UniProtKB-KW"/>
</dbReference>
<feature type="short sequence motif" description="GXGXXG" evidence="2">
    <location>
        <begin position="95"/>
        <end position="100"/>
    </location>
</feature>
<evidence type="ECO:0000313" key="5">
    <source>
        <dbReference type="Proteomes" id="UP000271974"/>
    </source>
</evidence>
<dbReference type="InterPro" id="IPR002641">
    <property type="entry name" value="PNPLA_dom"/>
</dbReference>
<dbReference type="Proteomes" id="UP000271974">
    <property type="component" value="Unassembled WGS sequence"/>
</dbReference>
<dbReference type="PANTHER" id="PTHR46394">
    <property type="entry name" value="ANNEXIN"/>
    <property type="match status" value="1"/>
</dbReference>
<feature type="domain" description="PNPLA" evidence="3">
    <location>
        <begin position="91"/>
        <end position="269"/>
    </location>
</feature>
<dbReference type="PANTHER" id="PTHR46394:SF1">
    <property type="entry name" value="PNPLA DOMAIN-CONTAINING PROTEIN"/>
    <property type="match status" value="1"/>
</dbReference>
<name>A0A3S1B728_ELYCH</name>
<gene>
    <name evidence="4" type="ORF">EGW08_010825</name>
</gene>
<comment type="caution">
    <text evidence="4">The sequence shown here is derived from an EMBL/GenBank/DDBJ whole genome shotgun (WGS) entry which is preliminary data.</text>
</comment>
<reference evidence="4 5" key="1">
    <citation type="submission" date="2019-01" db="EMBL/GenBank/DDBJ databases">
        <title>A draft genome assembly of the solar-powered sea slug Elysia chlorotica.</title>
        <authorList>
            <person name="Cai H."/>
            <person name="Li Q."/>
            <person name="Fang X."/>
            <person name="Li J."/>
            <person name="Curtis N.E."/>
            <person name="Altenburger A."/>
            <person name="Shibata T."/>
            <person name="Feng M."/>
            <person name="Maeda T."/>
            <person name="Schwartz J.A."/>
            <person name="Shigenobu S."/>
            <person name="Lundholm N."/>
            <person name="Nishiyama T."/>
            <person name="Yang H."/>
            <person name="Hasebe M."/>
            <person name="Li S."/>
            <person name="Pierce S.K."/>
            <person name="Wang J."/>
        </authorList>
    </citation>
    <scope>NUCLEOTIDE SEQUENCE [LARGE SCALE GENOMIC DNA]</scope>
    <source>
        <strain evidence="4">EC2010</strain>
        <tissue evidence="4">Whole organism of an adult</tissue>
    </source>
</reference>